<dbReference type="PROSITE" id="PS50056">
    <property type="entry name" value="TYR_PHOSPHATASE_2"/>
    <property type="match status" value="1"/>
</dbReference>
<name>A0ABN1ZLD6_9ACTN</name>
<organism evidence="2 3">
    <name type="scientific">Dactylosporangium maewongense</name>
    <dbReference type="NCBI Taxonomy" id="634393"/>
    <lineage>
        <taxon>Bacteria</taxon>
        <taxon>Bacillati</taxon>
        <taxon>Actinomycetota</taxon>
        <taxon>Actinomycetes</taxon>
        <taxon>Micromonosporales</taxon>
        <taxon>Micromonosporaceae</taxon>
        <taxon>Dactylosporangium</taxon>
    </lineage>
</organism>
<dbReference type="Pfam" id="PF22785">
    <property type="entry name" value="Tc-R-P"/>
    <property type="match status" value="1"/>
</dbReference>
<sequence length="165" mass="17162">MRPNLFTVDLPGPGRVSTMAKPRGGDWLADEMAALRGAGVGVLVCALTAEELVEVDLADEPRAAGDAGLEFVAVPIPDRGVPAPGAVLPELRRLAGLVRAGGHVVTHCRFGIGRSAMLVVGILALNGVPPALAWQRLEDARGVPVPDTPDQRTWPDALLAADGTR</sequence>
<dbReference type="InterPro" id="IPR029021">
    <property type="entry name" value="Prot-tyrosine_phosphatase-like"/>
</dbReference>
<evidence type="ECO:0000259" key="1">
    <source>
        <dbReference type="PROSITE" id="PS50056"/>
    </source>
</evidence>
<evidence type="ECO:0000313" key="3">
    <source>
        <dbReference type="Proteomes" id="UP001501470"/>
    </source>
</evidence>
<dbReference type="InterPro" id="IPR000387">
    <property type="entry name" value="Tyr_Pase_dom"/>
</dbReference>
<comment type="caution">
    <text evidence="2">The sequence shown here is derived from an EMBL/GenBank/DDBJ whole genome shotgun (WGS) entry which is preliminary data.</text>
</comment>
<accession>A0ABN1ZLD6</accession>
<dbReference type="Gene3D" id="3.90.190.10">
    <property type="entry name" value="Protein tyrosine phosphatase superfamily"/>
    <property type="match status" value="1"/>
</dbReference>
<reference evidence="2 3" key="1">
    <citation type="journal article" date="2019" name="Int. J. Syst. Evol. Microbiol.">
        <title>The Global Catalogue of Microorganisms (GCM) 10K type strain sequencing project: providing services to taxonomists for standard genome sequencing and annotation.</title>
        <authorList>
            <consortium name="The Broad Institute Genomics Platform"/>
            <consortium name="The Broad Institute Genome Sequencing Center for Infectious Disease"/>
            <person name="Wu L."/>
            <person name="Ma J."/>
        </authorList>
    </citation>
    <scope>NUCLEOTIDE SEQUENCE [LARGE SCALE GENOMIC DNA]</scope>
    <source>
        <strain evidence="2 3">JCM 15933</strain>
    </source>
</reference>
<dbReference type="SUPFAM" id="SSF52799">
    <property type="entry name" value="(Phosphotyrosine protein) phosphatases II"/>
    <property type="match status" value="1"/>
</dbReference>
<dbReference type="EMBL" id="BAAAQD010000001">
    <property type="protein sequence ID" value="GAA1500746.1"/>
    <property type="molecule type" value="Genomic_DNA"/>
</dbReference>
<gene>
    <name evidence="2" type="ORF">GCM10009827_007430</name>
</gene>
<proteinExistence type="predicted"/>
<dbReference type="RefSeq" id="WP_344499462.1">
    <property type="nucleotide sequence ID" value="NZ_BAAAQD010000001.1"/>
</dbReference>
<dbReference type="Proteomes" id="UP001501470">
    <property type="component" value="Unassembled WGS sequence"/>
</dbReference>
<evidence type="ECO:0000313" key="2">
    <source>
        <dbReference type="EMBL" id="GAA1500746.1"/>
    </source>
</evidence>
<protein>
    <submittedName>
        <fullName evidence="2">Tyrosine protein phosphatase</fullName>
    </submittedName>
</protein>
<feature type="domain" description="Tyrosine specific protein phosphatases" evidence="1">
    <location>
        <begin position="85"/>
        <end position="141"/>
    </location>
</feature>
<keyword evidence="3" id="KW-1185">Reference proteome</keyword>